<organism evidence="1 2">
    <name type="scientific">Anthostomella pinea</name>
    <dbReference type="NCBI Taxonomy" id="933095"/>
    <lineage>
        <taxon>Eukaryota</taxon>
        <taxon>Fungi</taxon>
        <taxon>Dikarya</taxon>
        <taxon>Ascomycota</taxon>
        <taxon>Pezizomycotina</taxon>
        <taxon>Sordariomycetes</taxon>
        <taxon>Xylariomycetidae</taxon>
        <taxon>Xylariales</taxon>
        <taxon>Xylariaceae</taxon>
        <taxon>Anthostomella</taxon>
    </lineage>
</organism>
<dbReference type="AlphaFoldDB" id="A0AAI8VUA3"/>
<name>A0AAI8VUA3_9PEZI</name>
<protein>
    <submittedName>
        <fullName evidence="1">Uu.00g064950.m01.CDS01</fullName>
    </submittedName>
</protein>
<accession>A0AAI8VUA3</accession>
<gene>
    <name evidence="1" type="ORF">KHLLAP_LOCUS11338</name>
</gene>
<sequence length="247" mass="28409">MATQFTLLGLPNELIVIVAKSLADPGDLGHFRLVNHKIYDITYNDFAARVSAQPWLMSEHSLRTLTTIGDNERLRQTIKHLNLDTHFLFVYEGARRQKKDNTHLEQWKLHSRRQAEFLSGGRDVAMLTLALSKLPRLKSVQVGQWCKTWEDFRFGYGGGTIAEECNSALSSIEMGSQYDFLMDFERELALETCGAIEWTFSVLFQALSVVQRPLDRLSAYVYKPCEFEKYQPGNEYFLYGLDPTRLP</sequence>
<dbReference type="Proteomes" id="UP001295740">
    <property type="component" value="Unassembled WGS sequence"/>
</dbReference>
<evidence type="ECO:0000313" key="1">
    <source>
        <dbReference type="EMBL" id="CAJ2510870.1"/>
    </source>
</evidence>
<dbReference type="EMBL" id="CAUWAG010000018">
    <property type="protein sequence ID" value="CAJ2510870.1"/>
    <property type="molecule type" value="Genomic_DNA"/>
</dbReference>
<evidence type="ECO:0000313" key="2">
    <source>
        <dbReference type="Proteomes" id="UP001295740"/>
    </source>
</evidence>
<proteinExistence type="predicted"/>
<keyword evidence="2" id="KW-1185">Reference proteome</keyword>
<comment type="caution">
    <text evidence="1">The sequence shown here is derived from an EMBL/GenBank/DDBJ whole genome shotgun (WGS) entry which is preliminary data.</text>
</comment>
<reference evidence="1" key="1">
    <citation type="submission" date="2023-10" db="EMBL/GenBank/DDBJ databases">
        <authorList>
            <person name="Hackl T."/>
        </authorList>
    </citation>
    <scope>NUCLEOTIDE SEQUENCE</scope>
</reference>